<evidence type="ECO:0000256" key="1">
    <source>
        <dbReference type="SAM" id="SignalP"/>
    </source>
</evidence>
<reference evidence="2" key="2">
    <citation type="submission" date="2025-09" db="UniProtKB">
        <authorList>
            <consortium name="Ensembl"/>
        </authorList>
    </citation>
    <scope>IDENTIFICATION</scope>
</reference>
<dbReference type="GO" id="GO:0005615">
    <property type="term" value="C:extracellular space"/>
    <property type="evidence" value="ECO:0007669"/>
    <property type="project" value="TreeGrafter"/>
</dbReference>
<dbReference type="GO" id="GO:0090026">
    <property type="term" value="P:positive regulation of monocyte chemotaxis"/>
    <property type="evidence" value="ECO:0007669"/>
    <property type="project" value="TreeGrafter"/>
</dbReference>
<keyword evidence="3" id="KW-1185">Reference proteome</keyword>
<feature type="signal peptide" evidence="1">
    <location>
        <begin position="1"/>
        <end position="23"/>
    </location>
</feature>
<name>A0A8C0KLP4_CANLU</name>
<dbReference type="GO" id="GO:0010575">
    <property type="term" value="P:positive regulation of vascular endothelial growth factor production"/>
    <property type="evidence" value="ECO:0007669"/>
    <property type="project" value="TreeGrafter"/>
</dbReference>
<sequence>MRSSSAWVWSLLEILSLLRFSLSLCPSPYCLAMTCCLPPGVARGHRDNRQAPSRRLQEDGQECECKDWFLRAHKRKLITVPGMPKKQCPCDHFKANVKKTSKEPKAPQEAKQALQSLPGISQAMSIKELCSAFIGALRTCSLNATFSSRT</sequence>
<dbReference type="Pfam" id="PF15211">
    <property type="entry name" value="CXCL17"/>
    <property type="match status" value="1"/>
</dbReference>
<dbReference type="GO" id="GO:0050728">
    <property type="term" value="P:negative regulation of inflammatory response"/>
    <property type="evidence" value="ECO:0007669"/>
    <property type="project" value="TreeGrafter"/>
</dbReference>
<reference evidence="2" key="1">
    <citation type="submission" date="2025-08" db="UniProtKB">
        <authorList>
            <consortium name="Ensembl"/>
        </authorList>
    </citation>
    <scope>IDENTIFICATION</scope>
</reference>
<protein>
    <submittedName>
        <fullName evidence="2">C-X-C motif chemokine ligand 17</fullName>
    </submittedName>
</protein>
<keyword evidence="1" id="KW-0732">Signal</keyword>
<accession>A0A8C0KLP4</accession>
<proteinExistence type="predicted"/>
<gene>
    <name evidence="2" type="primary">CXCL17</name>
</gene>
<dbReference type="GeneTree" id="ENSGT00390000002861"/>
<dbReference type="AlphaFoldDB" id="A0A8C0KLP4"/>
<evidence type="ECO:0000313" key="3">
    <source>
        <dbReference type="Proteomes" id="UP000694391"/>
    </source>
</evidence>
<dbReference type="GO" id="GO:0048246">
    <property type="term" value="P:macrophage chemotaxis"/>
    <property type="evidence" value="ECO:0007669"/>
    <property type="project" value="TreeGrafter"/>
</dbReference>
<dbReference type="Proteomes" id="UP000694391">
    <property type="component" value="Unplaced"/>
</dbReference>
<feature type="chain" id="PRO_5034012491" evidence="1">
    <location>
        <begin position="24"/>
        <end position="150"/>
    </location>
</feature>
<dbReference type="GO" id="GO:0010759">
    <property type="term" value="P:positive regulation of macrophage chemotaxis"/>
    <property type="evidence" value="ECO:0007669"/>
    <property type="project" value="TreeGrafter"/>
</dbReference>
<dbReference type="PANTHER" id="PTHR37351">
    <property type="entry name" value="C-X-C MOTIF CHEMOKINE 17"/>
    <property type="match status" value="1"/>
</dbReference>
<dbReference type="InterPro" id="IPR029183">
    <property type="entry name" value="CXCL17"/>
</dbReference>
<organism evidence="2 3">
    <name type="scientific">Canis lupus dingo</name>
    <name type="common">dingo</name>
    <dbReference type="NCBI Taxonomy" id="286419"/>
    <lineage>
        <taxon>Eukaryota</taxon>
        <taxon>Metazoa</taxon>
        <taxon>Chordata</taxon>
        <taxon>Craniata</taxon>
        <taxon>Vertebrata</taxon>
        <taxon>Euteleostomi</taxon>
        <taxon>Mammalia</taxon>
        <taxon>Eutheria</taxon>
        <taxon>Laurasiatheria</taxon>
        <taxon>Carnivora</taxon>
        <taxon>Caniformia</taxon>
        <taxon>Canidae</taxon>
        <taxon>Canis</taxon>
    </lineage>
</organism>
<evidence type="ECO:0000313" key="2">
    <source>
        <dbReference type="Ensembl" id="ENSCAFP00020017680.1"/>
    </source>
</evidence>
<dbReference type="PANTHER" id="PTHR37351:SF1">
    <property type="entry name" value="C-X-C MOTIF CHEMOKINE 17"/>
    <property type="match status" value="1"/>
</dbReference>
<dbReference type="Ensembl" id="ENSCAFT00020020504.1">
    <property type="protein sequence ID" value="ENSCAFP00020017680.1"/>
    <property type="gene ID" value="ENSCAFG00020014150.1"/>
</dbReference>